<dbReference type="Proteomes" id="UP000528504">
    <property type="component" value="Unassembled WGS sequence"/>
</dbReference>
<evidence type="ECO:0000313" key="3">
    <source>
        <dbReference type="EMBL" id="EFM0517715.1"/>
    </source>
</evidence>
<sequence>MAILAIIAVIALGGYAYGFIKTRELSALRKEMKLYVDRMEAAELDLHAIRSVAEHRLHGAGKQFADLYSRIDGATGGRLRERAKSYAKALANDILR</sequence>
<dbReference type="EMBL" id="AASWKX010000137">
    <property type="protein sequence ID" value="EFH6168679.1"/>
    <property type="molecule type" value="Genomic_DNA"/>
</dbReference>
<dbReference type="EMBL" id="AATJQG010000022">
    <property type="protein sequence ID" value="EFM0517715.1"/>
    <property type="molecule type" value="Genomic_DNA"/>
</dbReference>
<dbReference type="Proteomes" id="UP000271175">
    <property type="component" value="Unassembled WGS sequence"/>
</dbReference>
<organism evidence="6 8">
    <name type="scientific">Escherichia coli</name>
    <dbReference type="NCBI Taxonomy" id="562"/>
    <lineage>
        <taxon>Bacteria</taxon>
        <taxon>Pseudomonadati</taxon>
        <taxon>Pseudomonadota</taxon>
        <taxon>Gammaproteobacteria</taxon>
        <taxon>Enterobacterales</taxon>
        <taxon>Enterobacteriaceae</taxon>
        <taxon>Escherichia</taxon>
    </lineage>
</organism>
<proteinExistence type="predicted"/>
<evidence type="ECO:0000313" key="7">
    <source>
        <dbReference type="EMBL" id="MIB64277.1"/>
    </source>
</evidence>
<accession>A0A0B1MR51</accession>
<gene>
    <name evidence="3" type="ORF">CF22_003767</name>
    <name evidence="4" type="ORF">CF22_005358</name>
    <name evidence="5" type="ORF">D9E49_20550</name>
    <name evidence="6" type="ORF">D9E49_28710</name>
    <name evidence="7" type="ORF">D9E49_28745</name>
    <name evidence="1" type="ORF">GAJ12_08070</name>
    <name evidence="2" type="ORF">GAJ12_27285</name>
</gene>
<dbReference type="EMBL" id="ROAL01000023">
    <property type="protein sequence ID" value="MIB62749.1"/>
    <property type="molecule type" value="Genomic_DNA"/>
</dbReference>
<evidence type="ECO:0000313" key="1">
    <source>
        <dbReference type="EMBL" id="EFH6165000.1"/>
    </source>
</evidence>
<reference evidence="6 8" key="2">
    <citation type="submission" date="2018-10" db="EMBL/GenBank/DDBJ databases">
        <authorList>
            <consortium name="NARMS: The National Antimicrobial Resistance Monitoring System"/>
        </authorList>
    </citation>
    <scope>NUCLEOTIDE SEQUENCE [LARGE SCALE GENOMIC DNA]</scope>
    <source>
        <strain evidence="6 8">CVM N17EC0276</strain>
        <strain evidence="1 10">CVM N19EC0596</strain>
    </source>
</reference>
<evidence type="ECO:0000313" key="10">
    <source>
        <dbReference type="Proteomes" id="UP000537181"/>
    </source>
</evidence>
<dbReference type="EMBL" id="ROAL01000151">
    <property type="protein sequence ID" value="MIB64277.1"/>
    <property type="molecule type" value="Genomic_DNA"/>
</dbReference>
<evidence type="ECO:0000313" key="5">
    <source>
        <dbReference type="EMBL" id="MIB62749.1"/>
    </source>
</evidence>
<evidence type="ECO:0000313" key="8">
    <source>
        <dbReference type="Proteomes" id="UP000271175"/>
    </source>
</evidence>
<evidence type="ECO:0000313" key="9">
    <source>
        <dbReference type="Proteomes" id="UP000528504"/>
    </source>
</evidence>
<evidence type="ECO:0000313" key="4">
    <source>
        <dbReference type="EMBL" id="EFM0519188.1"/>
    </source>
</evidence>
<name>A0A0B1MR51_ECOLX</name>
<dbReference type="EMBL" id="AATJQG010000109">
    <property type="protein sequence ID" value="EFM0519188.1"/>
    <property type="molecule type" value="Genomic_DNA"/>
</dbReference>
<dbReference type="EMBL" id="ROAL01000150">
    <property type="protein sequence ID" value="MIB64271.1"/>
    <property type="molecule type" value="Genomic_DNA"/>
</dbReference>
<dbReference type="AlphaFoldDB" id="A0A0B1MR51"/>
<evidence type="ECO:0000313" key="6">
    <source>
        <dbReference type="EMBL" id="MIB64271.1"/>
    </source>
</evidence>
<evidence type="ECO:0000313" key="2">
    <source>
        <dbReference type="EMBL" id="EFH6168679.1"/>
    </source>
</evidence>
<dbReference type="EMBL" id="AASWKX010000007">
    <property type="protein sequence ID" value="EFH6165000.1"/>
    <property type="molecule type" value="Genomic_DNA"/>
</dbReference>
<dbReference type="RefSeq" id="WP_000985910.1">
    <property type="nucleotide sequence ID" value="NZ_AP027680.1"/>
</dbReference>
<reference evidence="3 9" key="1">
    <citation type="submission" date="2018-08" db="EMBL/GenBank/DDBJ databases">
        <authorList>
            <consortium name="GenomeTrakr network: Whole genome sequencing for foodborne pathogen traceback"/>
        </authorList>
    </citation>
    <scope>NUCLEOTIDE SEQUENCE [LARGE SCALE GENOMIC DNA]</scope>
    <source>
        <strain evidence="3 9">AZ-TG60901</strain>
    </source>
</reference>
<comment type="caution">
    <text evidence="6">The sequence shown here is derived from an EMBL/GenBank/DDBJ whole genome shotgun (WGS) entry which is preliminary data.</text>
</comment>
<dbReference type="Proteomes" id="UP000537181">
    <property type="component" value="Unassembled WGS sequence"/>
</dbReference>
<protein>
    <submittedName>
        <fullName evidence="6">Uncharacterized protein</fullName>
    </submittedName>
</protein>